<dbReference type="InterPro" id="IPR029486">
    <property type="entry name" value="GH97_N"/>
</dbReference>
<evidence type="ECO:0000313" key="8">
    <source>
        <dbReference type="EMBL" id="PWD52235.1"/>
    </source>
</evidence>
<dbReference type="InterPro" id="IPR013780">
    <property type="entry name" value="Glyco_hydro_b"/>
</dbReference>
<dbReference type="InterPro" id="IPR013783">
    <property type="entry name" value="Ig-like_fold"/>
</dbReference>
<feature type="domain" description="SLH" evidence="7">
    <location>
        <begin position="1341"/>
        <end position="1407"/>
    </location>
</feature>
<keyword evidence="3" id="KW-0119">Carbohydrate metabolism</keyword>
<evidence type="ECO:0000259" key="5">
    <source>
        <dbReference type="PROSITE" id="PS50853"/>
    </source>
</evidence>
<feature type="domain" description="SLH" evidence="7">
    <location>
        <begin position="1409"/>
        <end position="1470"/>
    </location>
</feature>
<proteinExistence type="predicted"/>
<dbReference type="InterPro" id="IPR001119">
    <property type="entry name" value="SLH_dom"/>
</dbReference>
<gene>
    <name evidence="8" type="ORF">C8046_17915</name>
</gene>
<feature type="domain" description="SLH" evidence="7">
    <location>
        <begin position="1471"/>
        <end position="1534"/>
    </location>
</feature>
<feature type="region of interest" description="Disordered" evidence="4">
    <location>
        <begin position="1"/>
        <end position="20"/>
    </location>
</feature>
<dbReference type="Gene3D" id="3.20.20.70">
    <property type="entry name" value="Aldolase class I"/>
    <property type="match status" value="1"/>
</dbReference>
<comment type="caution">
    <text evidence="8">The sequence shown here is derived from an EMBL/GenBank/DDBJ whole genome shotgun (WGS) entry which is preliminary data.</text>
</comment>
<dbReference type="Gene3D" id="2.60.40.1180">
    <property type="entry name" value="Golgi alpha-mannosidase II"/>
    <property type="match status" value="1"/>
</dbReference>
<dbReference type="InterPro" id="IPR019563">
    <property type="entry name" value="GH97_catalytic"/>
</dbReference>
<protein>
    <recommendedName>
        <fullName evidence="10">Alpha-glucosidase</fullName>
    </recommendedName>
</protein>
<dbReference type="Pfam" id="PF10566">
    <property type="entry name" value="Glyco_hydro_97"/>
    <property type="match status" value="1"/>
</dbReference>
<keyword evidence="1" id="KW-0378">Hydrolase</keyword>
<evidence type="ECO:0000256" key="3">
    <source>
        <dbReference type="ARBA" id="ARBA00023326"/>
    </source>
</evidence>
<evidence type="ECO:0000256" key="4">
    <source>
        <dbReference type="SAM" id="MobiDB-lite"/>
    </source>
</evidence>
<dbReference type="InterPro" id="IPR029483">
    <property type="entry name" value="GH97_C"/>
</dbReference>
<dbReference type="CDD" id="cd00063">
    <property type="entry name" value="FN3"/>
    <property type="match status" value="1"/>
</dbReference>
<dbReference type="InterPro" id="IPR003961">
    <property type="entry name" value="FN3_dom"/>
</dbReference>
<evidence type="ECO:0000256" key="1">
    <source>
        <dbReference type="ARBA" id="ARBA00022801"/>
    </source>
</evidence>
<dbReference type="Gene3D" id="2.60.120.260">
    <property type="entry name" value="Galactose-binding domain-like"/>
    <property type="match status" value="2"/>
</dbReference>
<dbReference type="InterPro" id="IPR008979">
    <property type="entry name" value="Galactose-bd-like_sf"/>
</dbReference>
<dbReference type="Gene3D" id="2.60.40.10">
    <property type="entry name" value="Immunoglobulins"/>
    <property type="match status" value="2"/>
</dbReference>
<dbReference type="PANTHER" id="PTHR35803">
    <property type="entry name" value="GLUCAN 1,4-ALPHA-GLUCOSIDASE SUSB-RELATED"/>
    <property type="match status" value="1"/>
</dbReference>
<dbReference type="RefSeq" id="WP_109230617.1">
    <property type="nucleotide sequence ID" value="NZ_PYHR01000002.1"/>
</dbReference>
<accession>A0A2U1ZZ17</accession>
<keyword evidence="2" id="KW-0326">Glycosidase</keyword>
<sequence>MTTQSPLPAPTTTSSPPRRGRRAVALATVGALLGSGLTALLAVAPAAAAPTNLTHSVSSPDGSLEVGVGLVDGRLTYDVTRDGSLPVVADSGLGLRLGSPSVDLTSGLTITDTARAEIDETWTPAWGTVSSIENRANELVVSTVHPASGVELDVTFRVFDDGVGFRYTFPEQDALPGPFDVLAEDTRFALPNDLTAYFVRAGRDWNADEKHYQTRPVGEVPDAQTPITFSRPDGLFLALHEADLTDFSAMTVVQDASAPRGTFRSELIALPGGVKSIVDASDGGFDTPWRTLTVGRTAGDLAESHLIANLNDPCAICDVDSDGDGVDDTTDWITPATYTGVWWELQRRFTTWTAGPNQGATTANTKRYIDLAVDMGAKFVLVEGWNVNAGGNWLNQDFVTPNEGYDIEEVLAYAADRGIGIVGHNETRGRVDYYDAHMEEIFAQYAEWGISSIKTGYATAFLLGGVNRSHYDQEAVRHYQRVTETAARYGITVNAHESIKPTGLNRTYPNMMTSEGVAGMEQQGHMGVNGNPPEQATILPFTRWIGGPADYTPGVLNVTWDPAPRNSRVQSTTANQLALYTTFYSPLQMFADTPDNYAMFPEEVEYLRGMPATWDDSRVDAEIGDWIVTSRRSGETWYTGVVTDENDRAVPVPLDFLDEDTTYLADIYTDGADASWKGNPLSVQRVKVLVDSTDTVIADIVGAGGAAFKLTPATAEELASVPPLVAASLSLVGEPEIAYEPGTGVARVTATAHGEGSLVSSAPVVLYVDGTAVGERTVRLAPGGEATFTYEFPWTATADGHSRIALGDADGPYDEGDRFLVAPVLDSTFRTAVVEAAAAGTVPADALAELTQRARALEALAELGETDAWREGAQDLRAELLLRDGLDAGVIAELDDLLDVYLGAPAGIMGVLARVPALTGELDDGGAAAARTAASALYEAAAAGYDHLVPGLRTQLGSAVGTGPTGTAIAADLTAMADGFVLEVEDGVFYGGARTSAEHPGYTGTGFGRSFDRVGAGVDLPFQAAAATTYTVSLRYANGMVVEPFDRTISMWLNDSAPQRVDLPRRSTAADRWRNYGYTPSSYELNGVGGTNALTLEYLTGDTGNANIDHARVVPGDGVRERTRDEAEDARLTGGARVASAVGDFTGTGYVEGLATAGAASAVDLDVPVTGRYVLQVQGSGGDGPATVALAVGGAVHEVTLGAGGWSWGSVAVDLTAGPTTVTATATVGDPRLDALAVRLVALPAGAADAPTGATAVLEPGNTVSLTWTPPVDTAGSPLAGYRVWVSVDGVEQAPVDVAADATTLALTSIVEGATYSFQVAAVTGAGEGLRSTPSNEVTTVERPFVDVPVGSQFFAEISWLLDRGISTGWSTPAGQEFRPVTPIARDAMAAFLYRLAGSPDVELPAVSPFVDVAPTNQFYVEIAWLAQEGISTGWSTPAGAQFRPLEPIARDAMAAFLYRYADSPAFEAPATSPFADVPVGSQFHDEIAWMADEGIATGWQGGNDGTDVYRPLAPVNRDAMAAFLYRYEHRTQG</sequence>
<dbReference type="Pfam" id="PF14509">
    <property type="entry name" value="GH97_C"/>
    <property type="match status" value="1"/>
</dbReference>
<dbReference type="SUPFAM" id="SSF49265">
    <property type="entry name" value="Fibronectin type III"/>
    <property type="match status" value="1"/>
</dbReference>
<evidence type="ECO:0000259" key="6">
    <source>
        <dbReference type="PROSITE" id="PS51175"/>
    </source>
</evidence>
<dbReference type="Gene3D" id="2.70.98.10">
    <property type="match status" value="1"/>
</dbReference>
<feature type="domain" description="CBM6" evidence="6">
    <location>
        <begin position="1123"/>
        <end position="1239"/>
    </location>
</feature>
<feature type="domain" description="CBM6" evidence="6">
    <location>
        <begin position="980"/>
        <end position="1114"/>
    </location>
</feature>
<evidence type="ECO:0000259" key="7">
    <source>
        <dbReference type="PROSITE" id="PS51272"/>
    </source>
</evidence>
<dbReference type="PROSITE" id="PS51272">
    <property type="entry name" value="SLH"/>
    <property type="match status" value="3"/>
</dbReference>
<dbReference type="InterPro" id="IPR014718">
    <property type="entry name" value="GH-type_carb-bd"/>
</dbReference>
<feature type="domain" description="Fibronectin type-III" evidence="5">
    <location>
        <begin position="1250"/>
        <end position="1343"/>
    </location>
</feature>
<dbReference type="PROSITE" id="PS51175">
    <property type="entry name" value="CBM6"/>
    <property type="match status" value="2"/>
</dbReference>
<organism evidence="8 9">
    <name type="scientific">Serinibacter arcticus</name>
    <dbReference type="NCBI Taxonomy" id="1655435"/>
    <lineage>
        <taxon>Bacteria</taxon>
        <taxon>Bacillati</taxon>
        <taxon>Actinomycetota</taxon>
        <taxon>Actinomycetes</taxon>
        <taxon>Micrococcales</taxon>
        <taxon>Beutenbergiaceae</taxon>
        <taxon>Serinibacter</taxon>
    </lineage>
</organism>
<dbReference type="InterPro" id="IPR017853">
    <property type="entry name" value="GH"/>
</dbReference>
<dbReference type="SMART" id="SM00060">
    <property type="entry name" value="FN3"/>
    <property type="match status" value="1"/>
</dbReference>
<dbReference type="EMBL" id="PYHR01000002">
    <property type="protein sequence ID" value="PWD52235.1"/>
    <property type="molecule type" value="Genomic_DNA"/>
</dbReference>
<dbReference type="Pfam" id="PF16990">
    <property type="entry name" value="CBM_35"/>
    <property type="match status" value="1"/>
</dbReference>
<evidence type="ECO:0000256" key="2">
    <source>
        <dbReference type="ARBA" id="ARBA00023295"/>
    </source>
</evidence>
<dbReference type="PROSITE" id="PS50853">
    <property type="entry name" value="FN3"/>
    <property type="match status" value="1"/>
</dbReference>
<dbReference type="Proteomes" id="UP000245166">
    <property type="component" value="Unassembled WGS sequence"/>
</dbReference>
<dbReference type="InterPro" id="IPR005084">
    <property type="entry name" value="CBM6"/>
</dbReference>
<dbReference type="GO" id="GO:0016798">
    <property type="term" value="F:hydrolase activity, acting on glycosyl bonds"/>
    <property type="evidence" value="ECO:0007669"/>
    <property type="project" value="UniProtKB-KW"/>
</dbReference>
<keyword evidence="3" id="KW-0624">Polysaccharide degradation</keyword>
<dbReference type="Pfam" id="PF00041">
    <property type="entry name" value="fn3"/>
    <property type="match status" value="1"/>
</dbReference>
<dbReference type="GO" id="GO:0000272">
    <property type="term" value="P:polysaccharide catabolic process"/>
    <property type="evidence" value="ECO:0007669"/>
    <property type="project" value="UniProtKB-KW"/>
</dbReference>
<evidence type="ECO:0000313" key="9">
    <source>
        <dbReference type="Proteomes" id="UP000245166"/>
    </source>
</evidence>
<reference evidence="8 9" key="1">
    <citation type="submission" date="2018-03" db="EMBL/GenBank/DDBJ databases">
        <title>Genome assembly of novel Miniimonas species PCH200.</title>
        <authorList>
            <person name="Thakur V."/>
            <person name="Kumar V."/>
            <person name="Singh D."/>
        </authorList>
    </citation>
    <scope>NUCLEOTIDE SEQUENCE [LARGE SCALE GENOMIC DNA]</scope>
    <source>
        <strain evidence="8 9">PCH200</strain>
    </source>
</reference>
<name>A0A2U1ZZ17_9MICO</name>
<keyword evidence="9" id="KW-1185">Reference proteome</keyword>
<dbReference type="InterPro" id="IPR052720">
    <property type="entry name" value="Glycosyl_hydrolase_97"/>
</dbReference>
<dbReference type="PANTHER" id="PTHR35803:SF1">
    <property type="entry name" value="GLUCAN 1,4-ALPHA-GLUCOSIDASE SUSB"/>
    <property type="match status" value="1"/>
</dbReference>
<dbReference type="GO" id="GO:0030246">
    <property type="term" value="F:carbohydrate binding"/>
    <property type="evidence" value="ECO:0007669"/>
    <property type="project" value="InterPro"/>
</dbReference>
<evidence type="ECO:0008006" key="10">
    <source>
        <dbReference type="Google" id="ProtNLM"/>
    </source>
</evidence>
<dbReference type="InterPro" id="IPR013785">
    <property type="entry name" value="Aldolase_TIM"/>
</dbReference>
<dbReference type="SUPFAM" id="SSF49785">
    <property type="entry name" value="Galactose-binding domain-like"/>
    <property type="match status" value="2"/>
</dbReference>
<dbReference type="OrthoDB" id="9807519at2"/>
<dbReference type="InterPro" id="IPR036116">
    <property type="entry name" value="FN3_sf"/>
</dbReference>
<dbReference type="SUPFAM" id="SSF51445">
    <property type="entry name" value="(Trans)glycosidases"/>
    <property type="match status" value="1"/>
</dbReference>
<dbReference type="Pfam" id="PF14508">
    <property type="entry name" value="GH97_N"/>
    <property type="match status" value="1"/>
</dbReference>